<evidence type="ECO:0000256" key="1">
    <source>
        <dbReference type="SAM" id="MobiDB-lite"/>
    </source>
</evidence>
<evidence type="ECO:0000313" key="2">
    <source>
        <dbReference type="EMBL" id="PWA50029.1"/>
    </source>
</evidence>
<feature type="compositionally biased region" description="Basic residues" evidence="1">
    <location>
        <begin position="53"/>
        <end position="68"/>
    </location>
</feature>
<accession>A0A2U1LM01</accession>
<comment type="caution">
    <text evidence="2">The sequence shown here is derived from an EMBL/GenBank/DDBJ whole genome shotgun (WGS) entry which is preliminary data.</text>
</comment>
<organism evidence="2 3">
    <name type="scientific">Artemisia annua</name>
    <name type="common">Sweet wormwood</name>
    <dbReference type="NCBI Taxonomy" id="35608"/>
    <lineage>
        <taxon>Eukaryota</taxon>
        <taxon>Viridiplantae</taxon>
        <taxon>Streptophyta</taxon>
        <taxon>Embryophyta</taxon>
        <taxon>Tracheophyta</taxon>
        <taxon>Spermatophyta</taxon>
        <taxon>Magnoliopsida</taxon>
        <taxon>eudicotyledons</taxon>
        <taxon>Gunneridae</taxon>
        <taxon>Pentapetalae</taxon>
        <taxon>asterids</taxon>
        <taxon>campanulids</taxon>
        <taxon>Asterales</taxon>
        <taxon>Asteraceae</taxon>
        <taxon>Asteroideae</taxon>
        <taxon>Anthemideae</taxon>
        <taxon>Artemisiinae</taxon>
        <taxon>Artemisia</taxon>
    </lineage>
</organism>
<dbReference type="OrthoDB" id="998385at2759"/>
<dbReference type="EMBL" id="PKPP01008691">
    <property type="protein sequence ID" value="PWA50029.1"/>
    <property type="molecule type" value="Genomic_DNA"/>
</dbReference>
<proteinExistence type="predicted"/>
<gene>
    <name evidence="2" type="ORF">CTI12_AA471090</name>
</gene>
<keyword evidence="3" id="KW-1185">Reference proteome</keyword>
<protein>
    <submittedName>
        <fullName evidence="2">Zinc finger, SWIM-type</fullName>
    </submittedName>
</protein>
<name>A0A2U1LM01_ARTAN</name>
<dbReference type="AlphaFoldDB" id="A0A2U1LM01"/>
<dbReference type="Proteomes" id="UP000245207">
    <property type="component" value="Unassembled WGS sequence"/>
</dbReference>
<sequence length="122" mass="14714">MAQDDREVGRPKDWVHEAYWLKTWKETYNHKIIPVANSHFWPKCTIPSILLPPHHHVPVGRPRKKRTKSKEETVEKALKEMIKGGKLSKKRKHCHLWPMWYKRSQQKSMYMSKKEECKGERQ</sequence>
<reference evidence="2 3" key="1">
    <citation type="journal article" date="2018" name="Mol. Plant">
        <title>The genome of Artemisia annua provides insight into the evolution of Asteraceae family and artemisinin biosynthesis.</title>
        <authorList>
            <person name="Shen Q."/>
            <person name="Zhang L."/>
            <person name="Liao Z."/>
            <person name="Wang S."/>
            <person name="Yan T."/>
            <person name="Shi P."/>
            <person name="Liu M."/>
            <person name="Fu X."/>
            <person name="Pan Q."/>
            <person name="Wang Y."/>
            <person name="Lv Z."/>
            <person name="Lu X."/>
            <person name="Zhang F."/>
            <person name="Jiang W."/>
            <person name="Ma Y."/>
            <person name="Chen M."/>
            <person name="Hao X."/>
            <person name="Li L."/>
            <person name="Tang Y."/>
            <person name="Lv G."/>
            <person name="Zhou Y."/>
            <person name="Sun X."/>
            <person name="Brodelius P.E."/>
            <person name="Rose J.K.C."/>
            <person name="Tang K."/>
        </authorList>
    </citation>
    <scope>NUCLEOTIDE SEQUENCE [LARGE SCALE GENOMIC DNA]</scope>
    <source>
        <strain evidence="3">cv. Huhao1</strain>
        <tissue evidence="2">Leaf</tissue>
    </source>
</reference>
<feature type="region of interest" description="Disordered" evidence="1">
    <location>
        <begin position="53"/>
        <end position="73"/>
    </location>
</feature>
<evidence type="ECO:0000313" key="3">
    <source>
        <dbReference type="Proteomes" id="UP000245207"/>
    </source>
</evidence>